<dbReference type="Gene3D" id="3.40.50.720">
    <property type="entry name" value="NAD(P)-binding Rossmann-like Domain"/>
    <property type="match status" value="1"/>
</dbReference>
<dbReference type="RefSeq" id="WP_289607584.1">
    <property type="nucleotide sequence ID" value="NZ_JAUDCG010000019.1"/>
</dbReference>
<reference evidence="5" key="1">
    <citation type="submission" date="2023-06" db="EMBL/GenBank/DDBJ databases">
        <title>Identification and characterization of horizontal gene transfer across gut microbiota members of farm animals based on homology search.</title>
        <authorList>
            <person name="Zeman M."/>
            <person name="Kubasova T."/>
            <person name="Jahodarova E."/>
            <person name="Nykrynova M."/>
            <person name="Rychlik I."/>
        </authorList>
    </citation>
    <scope>NUCLEOTIDE SEQUENCE [LARGE SCALE GENOMIC DNA]</scope>
    <source>
        <strain evidence="5">ET39</strain>
    </source>
</reference>
<dbReference type="SUPFAM" id="SSF55347">
    <property type="entry name" value="Glyceraldehyde-3-phosphate dehydrogenase-like, C-terminal domain"/>
    <property type="match status" value="1"/>
</dbReference>
<reference evidence="4 5" key="2">
    <citation type="submission" date="2023-06" db="EMBL/GenBank/DDBJ databases">
        <title>Identification and characterization of horizontal gene transfer across gut microbiota members of farm animals based on homology search.</title>
        <authorList>
            <person name="Schwarzerova J."/>
            <person name="Nykrynova M."/>
            <person name="Jureckova K."/>
            <person name="Cejkova D."/>
            <person name="Rychlik I."/>
        </authorList>
    </citation>
    <scope>NUCLEOTIDE SEQUENCE [LARGE SCALE GENOMIC DNA]</scope>
    <source>
        <strain evidence="4 5">ET39</strain>
    </source>
</reference>
<accession>A0ABT7UBW3</accession>
<evidence type="ECO:0000259" key="2">
    <source>
        <dbReference type="Pfam" id="PF01408"/>
    </source>
</evidence>
<comment type="similarity">
    <text evidence="1">Belongs to the Gfo/Idh/MocA family.</text>
</comment>
<dbReference type="SUPFAM" id="SSF51735">
    <property type="entry name" value="NAD(P)-binding Rossmann-fold domains"/>
    <property type="match status" value="1"/>
</dbReference>
<feature type="domain" description="Gfo/Idh/MocA-like oxidoreductase N-terminal" evidence="2">
    <location>
        <begin position="4"/>
        <end position="124"/>
    </location>
</feature>
<dbReference type="InterPro" id="IPR000683">
    <property type="entry name" value="Gfo/Idh/MocA-like_OxRdtase_N"/>
</dbReference>
<dbReference type="Pfam" id="PF02894">
    <property type="entry name" value="GFO_IDH_MocA_C"/>
    <property type="match status" value="1"/>
</dbReference>
<organism evidence="4 5">
    <name type="scientific">Amedibacillus dolichus</name>
    <dbReference type="NCBI Taxonomy" id="31971"/>
    <lineage>
        <taxon>Bacteria</taxon>
        <taxon>Bacillati</taxon>
        <taxon>Bacillota</taxon>
        <taxon>Erysipelotrichia</taxon>
        <taxon>Erysipelotrichales</taxon>
        <taxon>Erysipelotrichaceae</taxon>
        <taxon>Amedibacillus</taxon>
    </lineage>
</organism>
<evidence type="ECO:0000256" key="1">
    <source>
        <dbReference type="ARBA" id="ARBA00010928"/>
    </source>
</evidence>
<dbReference type="Gene3D" id="3.30.360.10">
    <property type="entry name" value="Dihydrodipicolinate Reductase, domain 2"/>
    <property type="match status" value="1"/>
</dbReference>
<dbReference type="PANTHER" id="PTHR43708:SF7">
    <property type="entry name" value="OXIDOREDUCTASE"/>
    <property type="match status" value="1"/>
</dbReference>
<evidence type="ECO:0000313" key="4">
    <source>
        <dbReference type="EMBL" id="MDM8157121.1"/>
    </source>
</evidence>
<dbReference type="InterPro" id="IPR051317">
    <property type="entry name" value="Gfo/Idh/MocA_oxidoreduct"/>
</dbReference>
<protein>
    <submittedName>
        <fullName evidence="4">Gfo/Idh/MocA family oxidoreductase</fullName>
    </submittedName>
</protein>
<evidence type="ECO:0000313" key="5">
    <source>
        <dbReference type="Proteomes" id="UP001529340"/>
    </source>
</evidence>
<reference evidence="4 5" key="3">
    <citation type="submission" date="2023-06" db="EMBL/GenBank/DDBJ databases">
        <authorList>
            <person name="Zeman M."/>
            <person name="Kubasova T."/>
            <person name="Jahodarova E."/>
            <person name="Nykrynova M."/>
            <person name="Rychlik I."/>
        </authorList>
    </citation>
    <scope>NUCLEOTIDE SEQUENCE [LARGE SCALE GENOMIC DNA]</scope>
    <source>
        <strain evidence="4 5">ET39</strain>
    </source>
</reference>
<gene>
    <name evidence="4" type="ORF">QUV96_05645</name>
</gene>
<proteinExistence type="inferred from homology"/>
<dbReference type="Pfam" id="PF01408">
    <property type="entry name" value="GFO_IDH_MocA"/>
    <property type="match status" value="1"/>
</dbReference>
<dbReference type="EMBL" id="JAUDCG010000019">
    <property type="protein sequence ID" value="MDM8157121.1"/>
    <property type="molecule type" value="Genomic_DNA"/>
</dbReference>
<evidence type="ECO:0000259" key="3">
    <source>
        <dbReference type="Pfam" id="PF02894"/>
    </source>
</evidence>
<comment type="caution">
    <text evidence="4">The sequence shown here is derived from an EMBL/GenBank/DDBJ whole genome shotgun (WGS) entry which is preliminary data.</text>
</comment>
<keyword evidence="5" id="KW-1185">Reference proteome</keyword>
<dbReference type="PANTHER" id="PTHR43708">
    <property type="entry name" value="CONSERVED EXPRESSED OXIDOREDUCTASE (EUROFUNG)"/>
    <property type="match status" value="1"/>
</dbReference>
<dbReference type="Proteomes" id="UP001529340">
    <property type="component" value="Unassembled WGS sequence"/>
</dbReference>
<dbReference type="InterPro" id="IPR004104">
    <property type="entry name" value="Gfo/Idh/MocA-like_OxRdtase_C"/>
</dbReference>
<sequence>MLIVAYIGFGKSVKRYHLPYVERRKDIVKVKYIYRRLEDIEKEGKEAEKWYPGIQFTSDLDMVLKDEEVNLIVVNTPNQFHASYAMMALEHGKNVLCEKPFAQNVEEAKKILSYAKEKHLLAMPNQNRRFDADMRTVKKVIDSGKLGEIVEFESHYDYFNESRAMSKMFAWIEGIGIHPIDQVIGQFGIPNKVIYDCRSIDCPGEADTYWDIDLFYDHGMKAIVKTSMYVKLDYPKFIIHGKKGSFLMPSLGHQSSLEEKPGPVEISFDPLPEKYWGTLCYVNQKGETITEKVPLEIGDYGLLYQNIDDAIQGKCKKLVSDEETIAVLDIVKKAENIARQAK</sequence>
<feature type="domain" description="Gfo/Idh/MocA-like oxidoreductase C-terminal" evidence="3">
    <location>
        <begin position="138"/>
        <end position="332"/>
    </location>
</feature>
<dbReference type="InterPro" id="IPR036291">
    <property type="entry name" value="NAD(P)-bd_dom_sf"/>
</dbReference>
<name>A0ABT7UBW3_9FIRM</name>